<keyword evidence="3" id="KW-1185">Reference proteome</keyword>
<name>A0A9D4PST5_RHISA</name>
<reference evidence="2" key="2">
    <citation type="submission" date="2021-09" db="EMBL/GenBank/DDBJ databases">
        <authorList>
            <person name="Jia N."/>
            <person name="Wang J."/>
            <person name="Shi W."/>
            <person name="Du L."/>
            <person name="Sun Y."/>
            <person name="Zhan W."/>
            <person name="Jiang J."/>
            <person name="Wang Q."/>
            <person name="Zhang B."/>
            <person name="Ji P."/>
            <person name="Sakyi L.B."/>
            <person name="Cui X."/>
            <person name="Yuan T."/>
            <person name="Jiang B."/>
            <person name="Yang W."/>
            <person name="Lam T.T.-Y."/>
            <person name="Chang Q."/>
            <person name="Ding S."/>
            <person name="Wang X."/>
            <person name="Zhu J."/>
            <person name="Ruan X."/>
            <person name="Zhao L."/>
            <person name="Wei J."/>
            <person name="Que T."/>
            <person name="Du C."/>
            <person name="Cheng J."/>
            <person name="Dai P."/>
            <person name="Han X."/>
            <person name="Huang E."/>
            <person name="Gao Y."/>
            <person name="Liu J."/>
            <person name="Shao H."/>
            <person name="Ye R."/>
            <person name="Li L."/>
            <person name="Wei W."/>
            <person name="Wang X."/>
            <person name="Wang C."/>
            <person name="Huo Q."/>
            <person name="Li W."/>
            <person name="Guo W."/>
            <person name="Chen H."/>
            <person name="Chen S."/>
            <person name="Zhou L."/>
            <person name="Zhou L."/>
            <person name="Ni X."/>
            <person name="Tian J."/>
            <person name="Zhou Y."/>
            <person name="Sheng Y."/>
            <person name="Liu T."/>
            <person name="Pan Y."/>
            <person name="Xia L."/>
            <person name="Li J."/>
            <person name="Zhao F."/>
            <person name="Cao W."/>
        </authorList>
    </citation>
    <scope>NUCLEOTIDE SEQUENCE</scope>
    <source>
        <strain evidence="2">Rsan-2018</strain>
        <tissue evidence="2">Larvae</tissue>
    </source>
</reference>
<dbReference type="Proteomes" id="UP000821837">
    <property type="component" value="Chromosome 5"/>
</dbReference>
<dbReference type="AlphaFoldDB" id="A0A9D4PST5"/>
<comment type="caution">
    <text evidence="2">The sequence shown here is derived from an EMBL/GenBank/DDBJ whole genome shotgun (WGS) entry which is preliminary data.</text>
</comment>
<dbReference type="Gene3D" id="3.60.10.10">
    <property type="entry name" value="Endonuclease/exonuclease/phosphatase"/>
    <property type="match status" value="1"/>
</dbReference>
<dbReference type="InterPro" id="IPR036691">
    <property type="entry name" value="Endo/exonu/phosph_ase_sf"/>
</dbReference>
<sequence>MKDLHYSLPHGKFWLLPRSSAQKHEIEQTQTEHTLIEILPERKTQQSLFIANVYSPPRDQLPDFDHFVREIRKRTIGHQVVIVGDFNASHTAWGYHITWKKGSRTNNWNDPLQKTRIGNSVSRDTNPDLTFTANVTGAEWSVLPETLGSDHHILQLGDGSGAATLPRLQRTLSQLTHLIKRIANRRNGLKEHDTLRIIQALLTSRIT</sequence>
<reference evidence="2" key="1">
    <citation type="journal article" date="2020" name="Cell">
        <title>Large-Scale Comparative Analyses of Tick Genomes Elucidate Their Genetic Diversity and Vector Capacities.</title>
        <authorList>
            <consortium name="Tick Genome and Microbiome Consortium (TIGMIC)"/>
            <person name="Jia N."/>
            <person name="Wang J."/>
            <person name="Shi W."/>
            <person name="Du L."/>
            <person name="Sun Y."/>
            <person name="Zhan W."/>
            <person name="Jiang J.F."/>
            <person name="Wang Q."/>
            <person name="Zhang B."/>
            <person name="Ji P."/>
            <person name="Bell-Sakyi L."/>
            <person name="Cui X.M."/>
            <person name="Yuan T.T."/>
            <person name="Jiang B.G."/>
            <person name="Yang W.F."/>
            <person name="Lam T.T."/>
            <person name="Chang Q.C."/>
            <person name="Ding S.J."/>
            <person name="Wang X.J."/>
            <person name="Zhu J.G."/>
            <person name="Ruan X.D."/>
            <person name="Zhao L."/>
            <person name="Wei J.T."/>
            <person name="Ye R.Z."/>
            <person name="Que T.C."/>
            <person name="Du C.H."/>
            <person name="Zhou Y.H."/>
            <person name="Cheng J.X."/>
            <person name="Dai P.F."/>
            <person name="Guo W.B."/>
            <person name="Han X.H."/>
            <person name="Huang E.J."/>
            <person name="Li L.F."/>
            <person name="Wei W."/>
            <person name="Gao Y.C."/>
            <person name="Liu J.Z."/>
            <person name="Shao H.Z."/>
            <person name="Wang X."/>
            <person name="Wang C.C."/>
            <person name="Yang T.C."/>
            <person name="Huo Q.B."/>
            <person name="Li W."/>
            <person name="Chen H.Y."/>
            <person name="Chen S.E."/>
            <person name="Zhou L.G."/>
            <person name="Ni X.B."/>
            <person name="Tian J.H."/>
            <person name="Sheng Y."/>
            <person name="Liu T."/>
            <person name="Pan Y.S."/>
            <person name="Xia L.Y."/>
            <person name="Li J."/>
            <person name="Zhao F."/>
            <person name="Cao W.C."/>
        </authorList>
    </citation>
    <scope>NUCLEOTIDE SEQUENCE</scope>
    <source>
        <strain evidence="2">Rsan-2018</strain>
    </source>
</reference>
<evidence type="ECO:0000259" key="1">
    <source>
        <dbReference type="Pfam" id="PF14529"/>
    </source>
</evidence>
<evidence type="ECO:0000313" key="3">
    <source>
        <dbReference type="Proteomes" id="UP000821837"/>
    </source>
</evidence>
<dbReference type="InterPro" id="IPR005135">
    <property type="entry name" value="Endo/exonuclease/phosphatase"/>
</dbReference>
<evidence type="ECO:0000313" key="2">
    <source>
        <dbReference type="EMBL" id="KAH7951841.1"/>
    </source>
</evidence>
<dbReference type="Pfam" id="PF14529">
    <property type="entry name" value="Exo_endo_phos_2"/>
    <property type="match status" value="1"/>
</dbReference>
<gene>
    <name evidence="2" type="ORF">HPB52_013824</name>
</gene>
<dbReference type="EMBL" id="JABSTV010001251">
    <property type="protein sequence ID" value="KAH7951841.1"/>
    <property type="molecule type" value="Genomic_DNA"/>
</dbReference>
<organism evidence="2 3">
    <name type="scientific">Rhipicephalus sanguineus</name>
    <name type="common">Brown dog tick</name>
    <name type="synonym">Ixodes sanguineus</name>
    <dbReference type="NCBI Taxonomy" id="34632"/>
    <lineage>
        <taxon>Eukaryota</taxon>
        <taxon>Metazoa</taxon>
        <taxon>Ecdysozoa</taxon>
        <taxon>Arthropoda</taxon>
        <taxon>Chelicerata</taxon>
        <taxon>Arachnida</taxon>
        <taxon>Acari</taxon>
        <taxon>Parasitiformes</taxon>
        <taxon>Ixodida</taxon>
        <taxon>Ixodoidea</taxon>
        <taxon>Ixodidae</taxon>
        <taxon>Rhipicephalinae</taxon>
        <taxon>Rhipicephalus</taxon>
        <taxon>Rhipicephalus</taxon>
    </lineage>
</organism>
<proteinExistence type="predicted"/>
<protein>
    <recommendedName>
        <fullName evidence="1">Endonuclease/exonuclease/phosphatase domain-containing protein</fullName>
    </recommendedName>
</protein>
<dbReference type="SUPFAM" id="SSF56219">
    <property type="entry name" value="DNase I-like"/>
    <property type="match status" value="1"/>
</dbReference>
<feature type="domain" description="Endonuclease/exonuclease/phosphatase" evidence="1">
    <location>
        <begin position="49"/>
        <end position="153"/>
    </location>
</feature>
<dbReference type="GO" id="GO:0003824">
    <property type="term" value="F:catalytic activity"/>
    <property type="evidence" value="ECO:0007669"/>
    <property type="project" value="InterPro"/>
</dbReference>
<accession>A0A9D4PST5</accession>